<accession>A0A8S0Q9P7</accession>
<keyword evidence="2" id="KW-0645">Protease</keyword>
<keyword evidence="3" id="KW-1185">Reference proteome</keyword>
<dbReference type="Gramene" id="OE9D004192T1">
    <property type="protein sequence ID" value="OE9D004192C1"/>
    <property type="gene ID" value="OE9D004192"/>
</dbReference>
<evidence type="ECO:0000313" key="2">
    <source>
        <dbReference type="EMBL" id="CAA2961480.1"/>
    </source>
</evidence>
<protein>
    <submittedName>
        <fullName evidence="2">Senescence-specific cysteine protease SAG39-like</fullName>
    </submittedName>
</protein>
<dbReference type="Proteomes" id="UP000594638">
    <property type="component" value="Unassembled WGS sequence"/>
</dbReference>
<evidence type="ECO:0000313" key="3">
    <source>
        <dbReference type="Proteomes" id="UP000594638"/>
    </source>
</evidence>
<dbReference type="InterPro" id="IPR038765">
    <property type="entry name" value="Papain-like_cys_pep_sf"/>
</dbReference>
<reference evidence="2 3" key="1">
    <citation type="submission" date="2019-12" db="EMBL/GenBank/DDBJ databases">
        <authorList>
            <person name="Alioto T."/>
            <person name="Alioto T."/>
            <person name="Gomez Garrido J."/>
        </authorList>
    </citation>
    <scope>NUCLEOTIDE SEQUENCE [LARGE SCALE GENOMIC DNA]</scope>
</reference>
<dbReference type="InterPro" id="IPR000668">
    <property type="entry name" value="Peptidase_C1A_C"/>
</dbReference>
<gene>
    <name evidence="2" type="ORF">OLEA9_D004192</name>
</gene>
<dbReference type="Pfam" id="PF00112">
    <property type="entry name" value="Peptidase_C1"/>
    <property type="match status" value="1"/>
</dbReference>
<organism evidence="2 3">
    <name type="scientific">Olea europaea subsp. europaea</name>
    <dbReference type="NCBI Taxonomy" id="158383"/>
    <lineage>
        <taxon>Eukaryota</taxon>
        <taxon>Viridiplantae</taxon>
        <taxon>Streptophyta</taxon>
        <taxon>Embryophyta</taxon>
        <taxon>Tracheophyta</taxon>
        <taxon>Spermatophyta</taxon>
        <taxon>Magnoliopsida</taxon>
        <taxon>eudicotyledons</taxon>
        <taxon>Gunneridae</taxon>
        <taxon>Pentapetalae</taxon>
        <taxon>asterids</taxon>
        <taxon>lamiids</taxon>
        <taxon>Lamiales</taxon>
        <taxon>Oleaceae</taxon>
        <taxon>Oleeae</taxon>
        <taxon>Olea</taxon>
    </lineage>
</organism>
<dbReference type="OrthoDB" id="10253408at2759"/>
<dbReference type="EMBL" id="CACTIH010000551">
    <property type="protein sequence ID" value="CAA2961480.1"/>
    <property type="molecule type" value="Genomic_DNA"/>
</dbReference>
<dbReference type="Gene3D" id="3.90.70.10">
    <property type="entry name" value="Cysteine proteinases"/>
    <property type="match status" value="1"/>
</dbReference>
<comment type="caution">
    <text evidence="2">The sequence shown here is derived from an EMBL/GenBank/DDBJ whole genome shotgun (WGS) entry which is preliminary data.</text>
</comment>
<sequence length="68" mass="7572">MDNAFEFIIKNNELTIESNYPYTGTNHTCNSEKESSHATKTTGYEDVPANSESALLKAMAKQRVSCCH</sequence>
<dbReference type="SUPFAM" id="SSF54001">
    <property type="entry name" value="Cysteine proteinases"/>
    <property type="match status" value="1"/>
</dbReference>
<name>A0A8S0Q9P7_OLEEU</name>
<proteinExistence type="predicted"/>
<dbReference type="AlphaFoldDB" id="A0A8S0Q9P7"/>
<feature type="non-terminal residue" evidence="2">
    <location>
        <position position="68"/>
    </location>
</feature>
<dbReference type="GO" id="GO:0008234">
    <property type="term" value="F:cysteine-type peptidase activity"/>
    <property type="evidence" value="ECO:0007669"/>
    <property type="project" value="InterPro"/>
</dbReference>
<keyword evidence="2" id="KW-0378">Hydrolase</keyword>
<feature type="domain" description="Peptidase C1A papain C-terminal" evidence="1">
    <location>
        <begin position="1"/>
        <end position="66"/>
    </location>
</feature>
<dbReference type="GO" id="GO:0006508">
    <property type="term" value="P:proteolysis"/>
    <property type="evidence" value="ECO:0007669"/>
    <property type="project" value="UniProtKB-KW"/>
</dbReference>
<evidence type="ECO:0000259" key="1">
    <source>
        <dbReference type="Pfam" id="PF00112"/>
    </source>
</evidence>